<dbReference type="InterPro" id="IPR002139">
    <property type="entry name" value="Ribo/fructo_kinase"/>
</dbReference>
<keyword evidence="2" id="KW-0479">Metal-binding</keyword>
<keyword evidence="4 10" id="KW-0418">Kinase</keyword>
<dbReference type="AlphaFoldDB" id="A0A412G2L5"/>
<evidence type="ECO:0000256" key="3">
    <source>
        <dbReference type="ARBA" id="ARBA00022741"/>
    </source>
</evidence>
<evidence type="ECO:0000256" key="6">
    <source>
        <dbReference type="ARBA" id="ARBA00022842"/>
    </source>
</evidence>
<dbReference type="Pfam" id="PF00294">
    <property type="entry name" value="PfkB"/>
    <property type="match status" value="1"/>
</dbReference>
<name>A0A412G2L5_9FIRM</name>
<dbReference type="RefSeq" id="WP_117894776.1">
    <property type="nucleotide sequence ID" value="NZ_CABJCV010000008.1"/>
</dbReference>
<dbReference type="GeneID" id="83015314"/>
<keyword evidence="3" id="KW-0547">Nucleotide-binding</keyword>
<dbReference type="PRINTS" id="PR00990">
    <property type="entry name" value="RIBOKINASE"/>
</dbReference>
<dbReference type="Gene3D" id="3.40.1190.20">
    <property type="match status" value="1"/>
</dbReference>
<keyword evidence="5" id="KW-0067">ATP-binding</keyword>
<evidence type="ECO:0000259" key="9">
    <source>
        <dbReference type="Pfam" id="PF00294"/>
    </source>
</evidence>
<proteinExistence type="predicted"/>
<dbReference type="GO" id="GO:0006014">
    <property type="term" value="P:D-ribose metabolic process"/>
    <property type="evidence" value="ECO:0007669"/>
    <property type="project" value="InterPro"/>
</dbReference>
<gene>
    <name evidence="10" type="ORF">DWY25_07835</name>
</gene>
<evidence type="ECO:0000256" key="5">
    <source>
        <dbReference type="ARBA" id="ARBA00022840"/>
    </source>
</evidence>
<dbReference type="GO" id="GO:0046872">
    <property type="term" value="F:metal ion binding"/>
    <property type="evidence" value="ECO:0007669"/>
    <property type="project" value="UniProtKB-KW"/>
</dbReference>
<dbReference type="Proteomes" id="UP000284178">
    <property type="component" value="Unassembled WGS sequence"/>
</dbReference>
<evidence type="ECO:0000313" key="10">
    <source>
        <dbReference type="EMBL" id="RGR74688.1"/>
    </source>
</evidence>
<dbReference type="PANTHER" id="PTHR10584:SF166">
    <property type="entry name" value="RIBOKINASE"/>
    <property type="match status" value="1"/>
</dbReference>
<organism evidence="10 11">
    <name type="scientific">Holdemania filiformis</name>
    <dbReference type="NCBI Taxonomy" id="61171"/>
    <lineage>
        <taxon>Bacteria</taxon>
        <taxon>Bacillati</taxon>
        <taxon>Bacillota</taxon>
        <taxon>Erysipelotrichia</taxon>
        <taxon>Erysipelotrichales</taxon>
        <taxon>Erysipelotrichaceae</taxon>
        <taxon>Holdemania</taxon>
    </lineage>
</organism>
<keyword evidence="1" id="KW-0808">Transferase</keyword>
<evidence type="ECO:0000256" key="4">
    <source>
        <dbReference type="ARBA" id="ARBA00022777"/>
    </source>
</evidence>
<dbReference type="GO" id="GO:0004747">
    <property type="term" value="F:ribokinase activity"/>
    <property type="evidence" value="ECO:0007669"/>
    <property type="project" value="InterPro"/>
</dbReference>
<feature type="domain" description="Carbohydrate kinase PfkB" evidence="9">
    <location>
        <begin position="1"/>
        <end position="286"/>
    </location>
</feature>
<evidence type="ECO:0000256" key="8">
    <source>
        <dbReference type="ARBA" id="ARBA00023277"/>
    </source>
</evidence>
<reference evidence="10 11" key="1">
    <citation type="submission" date="2018-08" db="EMBL/GenBank/DDBJ databases">
        <title>A genome reference for cultivated species of the human gut microbiota.</title>
        <authorList>
            <person name="Zou Y."/>
            <person name="Xue W."/>
            <person name="Luo G."/>
        </authorList>
    </citation>
    <scope>NUCLEOTIDE SEQUENCE [LARGE SCALE GENOMIC DNA]</scope>
    <source>
        <strain evidence="10 11">AF24-29</strain>
    </source>
</reference>
<dbReference type="PANTHER" id="PTHR10584">
    <property type="entry name" value="SUGAR KINASE"/>
    <property type="match status" value="1"/>
</dbReference>
<dbReference type="GO" id="GO:0005524">
    <property type="term" value="F:ATP binding"/>
    <property type="evidence" value="ECO:0007669"/>
    <property type="project" value="UniProtKB-KW"/>
</dbReference>
<protein>
    <submittedName>
        <fullName evidence="10">Ribokinase</fullName>
    </submittedName>
</protein>
<evidence type="ECO:0000256" key="1">
    <source>
        <dbReference type="ARBA" id="ARBA00022679"/>
    </source>
</evidence>
<keyword evidence="7" id="KW-0630">Potassium</keyword>
<evidence type="ECO:0000256" key="2">
    <source>
        <dbReference type="ARBA" id="ARBA00022723"/>
    </source>
</evidence>
<keyword evidence="6" id="KW-0460">Magnesium</keyword>
<dbReference type="InterPro" id="IPR011877">
    <property type="entry name" value="Ribokinase"/>
</dbReference>
<dbReference type="EMBL" id="QRUP01000008">
    <property type="protein sequence ID" value="RGR74688.1"/>
    <property type="molecule type" value="Genomic_DNA"/>
</dbReference>
<dbReference type="InterPro" id="IPR029056">
    <property type="entry name" value="Ribokinase-like"/>
</dbReference>
<dbReference type="CDD" id="cd01174">
    <property type="entry name" value="ribokinase"/>
    <property type="match status" value="1"/>
</dbReference>
<evidence type="ECO:0000256" key="7">
    <source>
        <dbReference type="ARBA" id="ARBA00022958"/>
    </source>
</evidence>
<keyword evidence="8" id="KW-0119">Carbohydrate metabolism</keyword>
<sequence length="310" mass="33419">MKKCLVFGSLNLDYFYSVDHILNSKETQSARQMQCFCGGKGMNQAVALSQGGASVHFAGCLGQASSLLSDTLAQYHIDTQYLRSVDQPAGHAIIQIDRTGQNAILVYPGSNYAITSAQIDETLANFQTGDLLVIQNEINRLEELIHKAHERGLIIALNPSPTPADPGQLPLNEIDLLFINEVEGAFFSGQIEPEAILDYFAKVFPHTQVILTLGDQGSCLQEGRERIFLPCCPVEVVDTVGAGDTFTGFFLAAKLAGKSAIDCLAIATAASACAVTKKGASASIPALAEAQTLLNQYHDYLWSKKTEITF</sequence>
<keyword evidence="11" id="KW-1185">Reference proteome</keyword>
<dbReference type="InterPro" id="IPR011611">
    <property type="entry name" value="PfkB_dom"/>
</dbReference>
<comment type="caution">
    <text evidence="10">The sequence shown here is derived from an EMBL/GenBank/DDBJ whole genome shotgun (WGS) entry which is preliminary data.</text>
</comment>
<accession>A0A412G2L5</accession>
<evidence type="ECO:0000313" key="11">
    <source>
        <dbReference type="Proteomes" id="UP000284178"/>
    </source>
</evidence>
<dbReference type="SUPFAM" id="SSF53613">
    <property type="entry name" value="Ribokinase-like"/>
    <property type="match status" value="1"/>
</dbReference>